<keyword evidence="3" id="KW-0732">Signal</keyword>
<evidence type="ECO:0000256" key="2">
    <source>
        <dbReference type="SAM" id="MobiDB-lite"/>
    </source>
</evidence>
<dbReference type="InterPro" id="IPR032789">
    <property type="entry name" value="T2SS-T3SS_pil_N"/>
</dbReference>
<evidence type="ECO:0000256" key="3">
    <source>
        <dbReference type="SAM" id="SignalP"/>
    </source>
</evidence>
<dbReference type="GO" id="GO:0015627">
    <property type="term" value="C:type II protein secretion system complex"/>
    <property type="evidence" value="ECO:0007669"/>
    <property type="project" value="TreeGrafter"/>
</dbReference>
<dbReference type="AlphaFoldDB" id="A0A502GD22"/>
<name>A0A502GD22_9PROT</name>
<organism evidence="6 7">
    <name type="scientific">Muricoccus nepalensis</name>
    <dbReference type="NCBI Taxonomy" id="1854500"/>
    <lineage>
        <taxon>Bacteria</taxon>
        <taxon>Pseudomonadati</taxon>
        <taxon>Pseudomonadota</taxon>
        <taxon>Alphaproteobacteria</taxon>
        <taxon>Acetobacterales</taxon>
        <taxon>Roseomonadaceae</taxon>
        <taxon>Muricoccus</taxon>
    </lineage>
</organism>
<evidence type="ECO:0000259" key="4">
    <source>
        <dbReference type="Pfam" id="PF00263"/>
    </source>
</evidence>
<feature type="signal peptide" evidence="3">
    <location>
        <begin position="1"/>
        <end position="36"/>
    </location>
</feature>
<feature type="domain" description="Type II/III secretion system secretin-like" evidence="4">
    <location>
        <begin position="292"/>
        <end position="458"/>
    </location>
</feature>
<dbReference type="InterPro" id="IPR001775">
    <property type="entry name" value="GspD/PilQ"/>
</dbReference>
<keyword evidence="7" id="KW-1185">Reference proteome</keyword>
<protein>
    <submittedName>
        <fullName evidence="6">Type II and III secretion system protein family protein</fullName>
    </submittedName>
</protein>
<dbReference type="EMBL" id="RCZP01000003">
    <property type="protein sequence ID" value="TPG59754.1"/>
    <property type="molecule type" value="Genomic_DNA"/>
</dbReference>
<evidence type="ECO:0000313" key="6">
    <source>
        <dbReference type="EMBL" id="TPG59754.1"/>
    </source>
</evidence>
<dbReference type="OrthoDB" id="9775455at2"/>
<feature type="compositionally biased region" description="Low complexity" evidence="2">
    <location>
        <begin position="49"/>
        <end position="62"/>
    </location>
</feature>
<dbReference type="RefSeq" id="WP_140881852.1">
    <property type="nucleotide sequence ID" value="NZ_RCZP01000003.1"/>
</dbReference>
<evidence type="ECO:0000256" key="1">
    <source>
        <dbReference type="RuleBase" id="RU004003"/>
    </source>
</evidence>
<proteinExistence type="inferred from homology"/>
<sequence>MTKNLPLQDARDRRRQKATIATALLCCLLAPGAAPAQAPDATSIEPARRPAAQRPASRVSSPTGPRTPTLALEAGQGRLVTLPGPAASLFAADPKVAELRPASPTTVFLFGVGAGRTTLAAIDEEGRPLAQWDVTVRPSSALISDAQSSLRRSFPGSSMRVEAGPTGVVLSGEVSTPAEAERAVAMLRTRLADEKVTVDNRLDMIGTTQVNLRVRIAEVSREVTRQFGINWSALGGIGRIGTTAVLGGAGPGGLALATANALLDSTNPVDALGFGIRTGARELRDINAVIDALARDNLITILAEPNLTANTGEAASFLAGGEFPIPVSQRDNQVTIEFKQFGVSLAFVPTVLSEGRISLRVRPEVSEISESGSVRLLGGNNNAVTVPGLTVRRAETTVELGSGQSFAVAGLLQDSSRQSGRATPWVGEVPVLGALFRSDRFQRNETELVIIVTPYLVRPANAASALATPADSYVPPSDVERILYMRQVGRGAPPPRGRLPGNVGFVLD</sequence>
<comment type="similarity">
    <text evidence="1">Belongs to the bacterial secretin family.</text>
</comment>
<dbReference type="PRINTS" id="PR00811">
    <property type="entry name" value="BCTERIALGSPD"/>
</dbReference>
<dbReference type="Pfam" id="PF13629">
    <property type="entry name" value="T2SS-T3SS_pil_N"/>
    <property type="match status" value="1"/>
</dbReference>
<evidence type="ECO:0000259" key="5">
    <source>
        <dbReference type="Pfam" id="PF13629"/>
    </source>
</evidence>
<dbReference type="Pfam" id="PF00263">
    <property type="entry name" value="Secretin"/>
    <property type="match status" value="1"/>
</dbReference>
<evidence type="ECO:0000313" key="7">
    <source>
        <dbReference type="Proteomes" id="UP000317078"/>
    </source>
</evidence>
<feature type="region of interest" description="Disordered" evidence="2">
    <location>
        <begin position="37"/>
        <end position="70"/>
    </location>
</feature>
<dbReference type="InterPro" id="IPR004846">
    <property type="entry name" value="T2SS/T3SS_dom"/>
</dbReference>
<feature type="domain" description="Pilus formation protein N-terminal" evidence="5">
    <location>
        <begin position="68"/>
        <end position="136"/>
    </location>
</feature>
<feature type="chain" id="PRO_5021187264" evidence="3">
    <location>
        <begin position="37"/>
        <end position="508"/>
    </location>
</feature>
<dbReference type="Proteomes" id="UP000317078">
    <property type="component" value="Unassembled WGS sequence"/>
</dbReference>
<gene>
    <name evidence="6" type="ORF">EAH89_05870</name>
</gene>
<reference evidence="6 7" key="1">
    <citation type="journal article" date="2019" name="Environ. Microbiol.">
        <title>Species interactions and distinct microbial communities in high Arctic permafrost affected cryosols are associated with the CH4 and CO2 gas fluxes.</title>
        <authorList>
            <person name="Altshuler I."/>
            <person name="Hamel J."/>
            <person name="Turney S."/>
            <person name="Magnuson E."/>
            <person name="Levesque R."/>
            <person name="Greer C."/>
            <person name="Whyte L.G."/>
        </authorList>
    </citation>
    <scope>NUCLEOTIDE SEQUENCE [LARGE SCALE GENOMIC DNA]</scope>
    <source>
        <strain evidence="6 7">S9.3B</strain>
    </source>
</reference>
<accession>A0A502GD22</accession>
<dbReference type="PANTHER" id="PTHR30332:SF17">
    <property type="entry name" value="TYPE IV PILIATION SYSTEM PROTEIN DR_0774-RELATED"/>
    <property type="match status" value="1"/>
</dbReference>
<dbReference type="PANTHER" id="PTHR30332">
    <property type="entry name" value="PROBABLE GENERAL SECRETION PATHWAY PROTEIN D"/>
    <property type="match status" value="1"/>
</dbReference>
<dbReference type="InterPro" id="IPR050810">
    <property type="entry name" value="Bact_Secretion_Sys_Channel"/>
</dbReference>
<dbReference type="GO" id="GO:0009306">
    <property type="term" value="P:protein secretion"/>
    <property type="evidence" value="ECO:0007669"/>
    <property type="project" value="InterPro"/>
</dbReference>
<comment type="caution">
    <text evidence="6">The sequence shown here is derived from an EMBL/GenBank/DDBJ whole genome shotgun (WGS) entry which is preliminary data.</text>
</comment>